<protein>
    <submittedName>
        <fullName evidence="1">Uncharacterized protein</fullName>
    </submittedName>
</protein>
<evidence type="ECO:0000313" key="1">
    <source>
        <dbReference type="EMBL" id="GGC40015.1"/>
    </source>
</evidence>
<organism evidence="1 2">
    <name type="scientific">Paraburkholderia caffeinilytica</name>
    <dbReference type="NCBI Taxonomy" id="1761016"/>
    <lineage>
        <taxon>Bacteria</taxon>
        <taxon>Pseudomonadati</taxon>
        <taxon>Pseudomonadota</taxon>
        <taxon>Betaproteobacteria</taxon>
        <taxon>Burkholderiales</taxon>
        <taxon>Burkholderiaceae</taxon>
        <taxon>Paraburkholderia</taxon>
    </lineage>
</organism>
<keyword evidence="2" id="KW-1185">Reference proteome</keyword>
<dbReference type="EMBL" id="BMHL01000004">
    <property type="protein sequence ID" value="GGC40015.1"/>
    <property type="molecule type" value="Genomic_DNA"/>
</dbReference>
<reference evidence="2" key="1">
    <citation type="journal article" date="2019" name="Int. J. Syst. Evol. Microbiol.">
        <title>The Global Catalogue of Microorganisms (GCM) 10K type strain sequencing project: providing services to taxonomists for standard genome sequencing and annotation.</title>
        <authorList>
            <consortium name="The Broad Institute Genomics Platform"/>
            <consortium name="The Broad Institute Genome Sequencing Center for Infectious Disease"/>
            <person name="Wu L."/>
            <person name="Ma J."/>
        </authorList>
    </citation>
    <scope>NUCLEOTIDE SEQUENCE [LARGE SCALE GENOMIC DNA]</scope>
    <source>
        <strain evidence="2">CGMCC 1.15103</strain>
    </source>
</reference>
<comment type="caution">
    <text evidence="1">The sequence shown here is derived from an EMBL/GenBank/DDBJ whole genome shotgun (WGS) entry which is preliminary data.</text>
</comment>
<dbReference type="Proteomes" id="UP000602004">
    <property type="component" value="Unassembled WGS sequence"/>
</dbReference>
<proteinExistence type="predicted"/>
<evidence type="ECO:0000313" key="2">
    <source>
        <dbReference type="Proteomes" id="UP000602004"/>
    </source>
</evidence>
<sequence>MGIGTFFDLADPQGQYGATNLSPKPEALAFAALTRVIDGTQTLGRVNRLPSMVYGYTFQQLNAGAVIVALWTHNNASWPTSSGTYSSTYSTSYALTVNSTGTNGNVSVIDMMGNASSASYTNGVANLTLTESPIYIALANTNAIQGKYTAPVGYTGQ</sequence>
<gene>
    <name evidence="1" type="ORF">GCM10011400_28470</name>
</gene>
<name>A0ABQ1MFS9_9BURK</name>
<dbReference type="RefSeq" id="WP_175171896.1">
    <property type="nucleotide sequence ID" value="NZ_BMHL01000004.1"/>
</dbReference>
<accession>A0ABQ1MFS9</accession>